<evidence type="ECO:0000313" key="2">
    <source>
        <dbReference type="EMBL" id="ETM43313.1"/>
    </source>
</evidence>
<feature type="signal peptide" evidence="1">
    <location>
        <begin position="1"/>
        <end position="32"/>
    </location>
</feature>
<protein>
    <recommendedName>
        <fullName evidence="3">RxLR effector protein</fullName>
    </recommendedName>
</protein>
<keyword evidence="1" id="KW-0732">Signal</keyword>
<feature type="chain" id="PRO_5004820457" description="RxLR effector protein" evidence="1">
    <location>
        <begin position="33"/>
        <end position="46"/>
    </location>
</feature>
<accession>W2N620</accession>
<dbReference type="EMBL" id="KI693617">
    <property type="protein sequence ID" value="ETM43313.1"/>
    <property type="molecule type" value="Genomic_DNA"/>
</dbReference>
<proteinExistence type="predicted"/>
<reference evidence="2" key="1">
    <citation type="submission" date="2013-11" db="EMBL/GenBank/DDBJ databases">
        <title>The Genome Sequence of Phytophthora parasitica IAC_01/95.</title>
        <authorList>
            <consortium name="The Broad Institute Genomics Platform"/>
            <person name="Russ C."/>
            <person name="Tyler B."/>
            <person name="Panabieres F."/>
            <person name="Shan W."/>
            <person name="Tripathy S."/>
            <person name="Grunwald N."/>
            <person name="Machado M."/>
            <person name="Johnson C.S."/>
            <person name="Arredondo F."/>
            <person name="Hong C."/>
            <person name="Coffey M."/>
            <person name="Young S.K."/>
            <person name="Zeng Q."/>
            <person name="Gargeya S."/>
            <person name="Fitzgerald M."/>
            <person name="Abouelleil A."/>
            <person name="Alvarado L."/>
            <person name="Chapman S.B."/>
            <person name="Gainer-Dewar J."/>
            <person name="Goldberg J."/>
            <person name="Griggs A."/>
            <person name="Gujja S."/>
            <person name="Hansen M."/>
            <person name="Howarth C."/>
            <person name="Imamovic A."/>
            <person name="Ireland A."/>
            <person name="Larimer J."/>
            <person name="McCowan C."/>
            <person name="Murphy C."/>
            <person name="Pearson M."/>
            <person name="Poon T.W."/>
            <person name="Priest M."/>
            <person name="Roberts A."/>
            <person name="Saif S."/>
            <person name="Shea T."/>
            <person name="Sykes S."/>
            <person name="Wortman J."/>
            <person name="Nusbaum C."/>
            <person name="Birren B."/>
        </authorList>
    </citation>
    <scope>NUCLEOTIDE SEQUENCE [LARGE SCALE GENOMIC DNA]</scope>
    <source>
        <strain evidence="2">IAC_01/95</strain>
    </source>
</reference>
<organism evidence="2">
    <name type="scientific">Phytophthora nicotianae</name>
    <name type="common">Potato buckeye rot agent</name>
    <name type="synonym">Phytophthora parasitica</name>
    <dbReference type="NCBI Taxonomy" id="4792"/>
    <lineage>
        <taxon>Eukaryota</taxon>
        <taxon>Sar</taxon>
        <taxon>Stramenopiles</taxon>
        <taxon>Oomycota</taxon>
        <taxon>Peronosporomycetes</taxon>
        <taxon>Peronosporales</taxon>
        <taxon>Peronosporaceae</taxon>
        <taxon>Phytophthora</taxon>
    </lineage>
</organism>
<dbReference type="Proteomes" id="UP000054532">
    <property type="component" value="Unassembled WGS sequence"/>
</dbReference>
<name>W2N620_PHYNI</name>
<evidence type="ECO:0008006" key="3">
    <source>
        <dbReference type="Google" id="ProtNLM"/>
    </source>
</evidence>
<dbReference type="AlphaFoldDB" id="W2N620"/>
<sequence length="46" mass="5304">MPSSERKKILFWLNQQLFLLSVYLASVDSSTGEDKHILFSQNDTCL</sequence>
<gene>
    <name evidence="2" type="ORF">L914_11184</name>
</gene>
<evidence type="ECO:0000256" key="1">
    <source>
        <dbReference type="SAM" id="SignalP"/>
    </source>
</evidence>